<dbReference type="PANTHER" id="PTHR14413:SF16">
    <property type="entry name" value="LARGE RIBOSOMAL SUBUNIT PROTEIN BL17M"/>
    <property type="match status" value="1"/>
</dbReference>
<evidence type="ECO:0000256" key="6">
    <source>
        <dbReference type="SAM" id="MobiDB-lite"/>
    </source>
</evidence>
<dbReference type="FunFam" id="3.90.1030.10:FF:000009">
    <property type="entry name" value="39S ribosomal protein L17, mitochondrial"/>
    <property type="match status" value="1"/>
</dbReference>
<dbReference type="EMBL" id="HBUF01303227">
    <property type="protein sequence ID" value="CAG6691536.1"/>
    <property type="molecule type" value="Transcribed_RNA"/>
</dbReference>
<proteinExistence type="inferred from homology"/>
<dbReference type="EMBL" id="HBUF01636377">
    <property type="protein sequence ID" value="CAG6784225.1"/>
    <property type="molecule type" value="Transcribed_RNA"/>
</dbReference>
<keyword evidence="3" id="KW-0687">Ribonucleoprotein</keyword>
<sequence>MANQAEVTKLVSRLRVPILAKHRRLRNPEGPQGRVKKIRAIVTALFKYERIEVYHYDGDEARGYAERLISDAIRHGDTHQETMEMADYWIEEKNLVHKLFKVLVPRFQNTSTSYTRSLNAPIPHATPESSLPYFRSVIELRGNPFPPLVPNPVDNRLLIQNVLLDEAKKEYRAAKYAEIAQDLEAKANEGSEASSESTKETIEEKSPEPK</sequence>
<dbReference type="SUPFAM" id="SSF64263">
    <property type="entry name" value="Prokaryotic ribosomal protein L17"/>
    <property type="match status" value="1"/>
</dbReference>
<reference evidence="7" key="1">
    <citation type="submission" date="2021-05" db="EMBL/GenBank/DDBJ databases">
        <authorList>
            <person name="Alioto T."/>
            <person name="Alioto T."/>
            <person name="Gomez Garrido J."/>
        </authorList>
    </citation>
    <scope>NUCLEOTIDE SEQUENCE</scope>
</reference>
<dbReference type="GO" id="GO:0006412">
    <property type="term" value="P:translation"/>
    <property type="evidence" value="ECO:0007669"/>
    <property type="project" value="InterPro"/>
</dbReference>
<dbReference type="InterPro" id="IPR000456">
    <property type="entry name" value="Ribosomal_bL17"/>
</dbReference>
<feature type="compositionally biased region" description="Basic and acidic residues" evidence="6">
    <location>
        <begin position="197"/>
        <end position="210"/>
    </location>
</feature>
<evidence type="ECO:0000313" key="7">
    <source>
        <dbReference type="EMBL" id="CAG6718267.1"/>
    </source>
</evidence>
<dbReference type="EMBL" id="HBUF01140569">
    <property type="protein sequence ID" value="CAG6646197.1"/>
    <property type="molecule type" value="Transcribed_RNA"/>
</dbReference>
<evidence type="ECO:0000256" key="1">
    <source>
        <dbReference type="ARBA" id="ARBA00008777"/>
    </source>
</evidence>
<dbReference type="GO" id="GO:0003735">
    <property type="term" value="F:structural constituent of ribosome"/>
    <property type="evidence" value="ECO:0007669"/>
    <property type="project" value="InterPro"/>
</dbReference>
<dbReference type="EMBL" id="HBUF01636376">
    <property type="protein sequence ID" value="CAG6784224.1"/>
    <property type="molecule type" value="Transcribed_RNA"/>
</dbReference>
<feature type="region of interest" description="Disordered" evidence="6">
    <location>
        <begin position="186"/>
        <end position="210"/>
    </location>
</feature>
<accession>A0A8D8V8K7</accession>
<protein>
    <recommendedName>
        <fullName evidence="4">Large ribosomal subunit protein bL17m</fullName>
    </recommendedName>
    <alternativeName>
        <fullName evidence="5">39S ribosomal protein L17, mitochondrial</fullName>
    </alternativeName>
</protein>
<dbReference type="PANTHER" id="PTHR14413">
    <property type="entry name" value="RIBOSOMAL PROTEIN L17"/>
    <property type="match status" value="1"/>
</dbReference>
<name>A0A8D8V8K7_9HEMI</name>
<evidence type="ECO:0000256" key="5">
    <source>
        <dbReference type="ARBA" id="ARBA00035413"/>
    </source>
</evidence>
<organism evidence="7">
    <name type="scientific">Cacopsylla melanoneura</name>
    <dbReference type="NCBI Taxonomy" id="428564"/>
    <lineage>
        <taxon>Eukaryota</taxon>
        <taxon>Metazoa</taxon>
        <taxon>Ecdysozoa</taxon>
        <taxon>Arthropoda</taxon>
        <taxon>Hexapoda</taxon>
        <taxon>Insecta</taxon>
        <taxon>Pterygota</taxon>
        <taxon>Neoptera</taxon>
        <taxon>Paraneoptera</taxon>
        <taxon>Hemiptera</taxon>
        <taxon>Sternorrhyncha</taxon>
        <taxon>Psylloidea</taxon>
        <taxon>Psyllidae</taxon>
        <taxon>Psyllinae</taxon>
        <taxon>Cacopsylla</taxon>
    </lineage>
</organism>
<dbReference type="EMBL" id="HBUF01357175">
    <property type="protein sequence ID" value="CAG6718267.1"/>
    <property type="molecule type" value="Transcribed_RNA"/>
</dbReference>
<dbReference type="EMBL" id="HBUF01303228">
    <property type="protein sequence ID" value="CAG6691537.1"/>
    <property type="molecule type" value="Transcribed_RNA"/>
</dbReference>
<dbReference type="Gene3D" id="3.90.1030.10">
    <property type="entry name" value="Ribosomal protein L17"/>
    <property type="match status" value="1"/>
</dbReference>
<dbReference type="EMBL" id="HBUF01140568">
    <property type="protein sequence ID" value="CAG6646196.1"/>
    <property type="molecule type" value="Transcribed_RNA"/>
</dbReference>
<evidence type="ECO:0000256" key="4">
    <source>
        <dbReference type="ARBA" id="ARBA00035290"/>
    </source>
</evidence>
<dbReference type="InterPro" id="IPR036373">
    <property type="entry name" value="Ribosomal_bL17_sf"/>
</dbReference>
<dbReference type="Pfam" id="PF01196">
    <property type="entry name" value="Ribosomal_L17"/>
    <property type="match status" value="1"/>
</dbReference>
<dbReference type="EMBL" id="HBUF01636378">
    <property type="protein sequence ID" value="CAG6784226.1"/>
    <property type="molecule type" value="Transcribed_RNA"/>
</dbReference>
<dbReference type="GO" id="GO:0005762">
    <property type="term" value="C:mitochondrial large ribosomal subunit"/>
    <property type="evidence" value="ECO:0007669"/>
    <property type="project" value="TreeGrafter"/>
</dbReference>
<comment type="similarity">
    <text evidence="1">Belongs to the bacterial ribosomal protein bL17 family.</text>
</comment>
<dbReference type="AlphaFoldDB" id="A0A8D8V8K7"/>
<evidence type="ECO:0000256" key="2">
    <source>
        <dbReference type="ARBA" id="ARBA00022980"/>
    </source>
</evidence>
<evidence type="ECO:0000256" key="3">
    <source>
        <dbReference type="ARBA" id="ARBA00023274"/>
    </source>
</evidence>
<keyword evidence="2 7" id="KW-0689">Ribosomal protein</keyword>